<keyword evidence="6" id="KW-1185">Reference proteome</keyword>
<feature type="chain" id="PRO_5031482079" evidence="4">
    <location>
        <begin position="26"/>
        <end position="464"/>
    </location>
</feature>
<dbReference type="SUPFAM" id="SSF53649">
    <property type="entry name" value="Alkaline phosphatase-like"/>
    <property type="match status" value="1"/>
</dbReference>
<keyword evidence="4" id="KW-0732">Signal</keyword>
<dbReference type="CDD" id="cd16012">
    <property type="entry name" value="ALP"/>
    <property type="match status" value="1"/>
</dbReference>
<dbReference type="InterPro" id="IPR001952">
    <property type="entry name" value="Alkaline_phosphatase"/>
</dbReference>
<sequence>MKNRIRNTADKLAIAAIAAALGALAGCAGSGAKQGPQVQAPLPPAMPAESAALRHIIFLVGDGMGINTLTAARNYAVGESGDLAIDTLPESAYVKTYSNDMQVTDTAAAMSAYMTGVKTNNGQLAVSGCGAGAGAAPRAPATLLELARKRGWAAGVVNGASVTDALTAAGYAHTCQATRNEDIAAALVPDGAGYNEQLAGGLDVVLGGGAQYFHKRADGRDLLAELRGKGYQQVADAAALQALAPAAGQRVAGIFGAKAPSLPAMTSAAIDVLAGSGKGFFLVVGNGQIGQAQRASTARRALDETVALDKALQTAIAKMQAIDPGLKHTLIVMTASSDSTLILNGYSIRTGKTTATEPGVLGLVRKYSNGSYYKDLDDVPYTIIGYGNGVNRVQGSRAGGSLLSDAIVTEPGYRQEATVRMAPGSTTNGGTDVYLGAIGARAADFRGTLENTQVHTLIKNAAGW</sequence>
<proteinExistence type="inferred from homology"/>
<dbReference type="PROSITE" id="PS51257">
    <property type="entry name" value="PROKAR_LIPOPROTEIN"/>
    <property type="match status" value="1"/>
</dbReference>
<comment type="caution">
    <text evidence="5">The sequence shown here is derived from an EMBL/GenBank/DDBJ whole genome shotgun (WGS) entry which is preliminary data.</text>
</comment>
<comment type="similarity">
    <text evidence="3">Belongs to the alkaline phosphatase family.</text>
</comment>
<feature type="binding site" evidence="2">
    <location>
        <position position="62"/>
    </location>
    <ligand>
        <name>Zn(2+)</name>
        <dbReference type="ChEBI" id="CHEBI:29105"/>
        <label>2</label>
    </ligand>
</feature>
<evidence type="ECO:0000313" key="6">
    <source>
        <dbReference type="Proteomes" id="UP000450676"/>
    </source>
</evidence>
<dbReference type="GO" id="GO:0004035">
    <property type="term" value="F:alkaline phosphatase activity"/>
    <property type="evidence" value="ECO:0007669"/>
    <property type="project" value="TreeGrafter"/>
</dbReference>
<dbReference type="PANTHER" id="PTHR11596:SF5">
    <property type="entry name" value="ALKALINE PHOSPHATASE"/>
    <property type="match status" value="1"/>
</dbReference>
<feature type="binding site" evidence="2">
    <location>
        <position position="62"/>
    </location>
    <ligand>
        <name>Mg(2+)</name>
        <dbReference type="ChEBI" id="CHEBI:18420"/>
    </ligand>
</feature>
<evidence type="ECO:0000256" key="4">
    <source>
        <dbReference type="SAM" id="SignalP"/>
    </source>
</evidence>
<protein>
    <submittedName>
        <fullName evidence="5">Alkaline phosphatase</fullName>
    </submittedName>
</protein>
<dbReference type="Proteomes" id="UP000450676">
    <property type="component" value="Unassembled WGS sequence"/>
</dbReference>
<gene>
    <name evidence="5" type="ORF">GTP77_13915</name>
</gene>
<evidence type="ECO:0000256" key="1">
    <source>
        <dbReference type="ARBA" id="ARBA00022553"/>
    </source>
</evidence>
<evidence type="ECO:0000313" key="5">
    <source>
        <dbReference type="EMBL" id="MYN08433.1"/>
    </source>
</evidence>
<dbReference type="SMART" id="SM00098">
    <property type="entry name" value="alkPPc"/>
    <property type="match status" value="1"/>
</dbReference>
<keyword evidence="1" id="KW-0597">Phosphoprotein</keyword>
<name>A0A7X4HBZ7_9BURK</name>
<comment type="cofactor">
    <cofactor evidence="2">
        <name>Zn(2+)</name>
        <dbReference type="ChEBI" id="CHEBI:29105"/>
    </cofactor>
    <text evidence="2">Binds 2 Zn(2+) ions.</text>
</comment>
<keyword evidence="2" id="KW-0479">Metal-binding</keyword>
<dbReference type="InterPro" id="IPR017850">
    <property type="entry name" value="Alkaline_phosphatase_core_sf"/>
</dbReference>
<dbReference type="GO" id="GO:0046872">
    <property type="term" value="F:metal ion binding"/>
    <property type="evidence" value="ECO:0007669"/>
    <property type="project" value="UniProtKB-KW"/>
</dbReference>
<comment type="cofactor">
    <cofactor evidence="2">
        <name>Mg(2+)</name>
        <dbReference type="ChEBI" id="CHEBI:18420"/>
    </cofactor>
    <text evidence="2">Binds 1 Mg(2+) ion.</text>
</comment>
<evidence type="ECO:0000256" key="2">
    <source>
        <dbReference type="PIRSR" id="PIRSR601952-2"/>
    </source>
</evidence>
<dbReference type="PRINTS" id="PR00113">
    <property type="entry name" value="ALKPHPHTASE"/>
</dbReference>
<organism evidence="5 6">
    <name type="scientific">Pseudoduganella aquatica</name>
    <dbReference type="NCBI Taxonomy" id="2660641"/>
    <lineage>
        <taxon>Bacteria</taxon>
        <taxon>Pseudomonadati</taxon>
        <taxon>Pseudomonadota</taxon>
        <taxon>Betaproteobacteria</taxon>
        <taxon>Burkholderiales</taxon>
        <taxon>Oxalobacteraceae</taxon>
        <taxon>Telluria group</taxon>
        <taxon>Pseudoduganella</taxon>
    </lineage>
</organism>
<dbReference type="Pfam" id="PF00245">
    <property type="entry name" value="Alk_phosphatase"/>
    <property type="match status" value="1"/>
</dbReference>
<accession>A0A7X4HBZ7</accession>
<dbReference type="AlphaFoldDB" id="A0A7X4HBZ7"/>
<dbReference type="RefSeq" id="WP_161072761.1">
    <property type="nucleotide sequence ID" value="NZ_CP086370.1"/>
</dbReference>
<feature type="binding site" evidence="2">
    <location>
        <position position="164"/>
    </location>
    <ligand>
        <name>Mg(2+)</name>
        <dbReference type="ChEBI" id="CHEBI:18420"/>
    </ligand>
</feature>
<keyword evidence="2" id="KW-0460">Magnesium</keyword>
<dbReference type="Gene3D" id="3.40.720.10">
    <property type="entry name" value="Alkaline Phosphatase, subunit A"/>
    <property type="match status" value="1"/>
</dbReference>
<evidence type="ECO:0000256" key="3">
    <source>
        <dbReference type="RuleBase" id="RU003946"/>
    </source>
</evidence>
<reference evidence="5 6" key="1">
    <citation type="submission" date="2019-12" db="EMBL/GenBank/DDBJ databases">
        <title>Novel species isolated from a subtropical stream in China.</title>
        <authorList>
            <person name="Lu H."/>
        </authorList>
    </citation>
    <scope>NUCLEOTIDE SEQUENCE [LARGE SCALE GENOMIC DNA]</scope>
    <source>
        <strain evidence="5 6">FT127W</strain>
    </source>
</reference>
<keyword evidence="2" id="KW-0862">Zinc</keyword>
<dbReference type="PANTHER" id="PTHR11596">
    <property type="entry name" value="ALKALINE PHOSPHATASE"/>
    <property type="match status" value="1"/>
</dbReference>
<feature type="signal peptide" evidence="4">
    <location>
        <begin position="1"/>
        <end position="25"/>
    </location>
</feature>
<dbReference type="EMBL" id="WWCU01000014">
    <property type="protein sequence ID" value="MYN08433.1"/>
    <property type="molecule type" value="Genomic_DNA"/>
</dbReference>